<comment type="similarity">
    <text evidence="7">Belongs to the binding-protein-dependent transport system permease family.</text>
</comment>
<keyword evidence="2 7" id="KW-0813">Transport</keyword>
<feature type="transmembrane region" description="Helical" evidence="7">
    <location>
        <begin position="67"/>
        <end position="91"/>
    </location>
</feature>
<dbReference type="Pfam" id="PF00528">
    <property type="entry name" value="BPD_transp_1"/>
    <property type="match status" value="1"/>
</dbReference>
<dbReference type="STRING" id="426702.SAMN04488099_103115"/>
<keyword evidence="10" id="KW-1185">Reference proteome</keyword>
<protein>
    <submittedName>
        <fullName evidence="9">Raffinose/stachyose/melibiose transport system permease protein</fullName>
    </submittedName>
</protein>
<evidence type="ECO:0000313" key="9">
    <source>
        <dbReference type="EMBL" id="SEK51116.1"/>
    </source>
</evidence>
<proteinExistence type="inferred from homology"/>
<dbReference type="RefSeq" id="WP_091479248.1">
    <property type="nucleotide sequence ID" value="NZ_BJYC01000007.1"/>
</dbReference>
<dbReference type="SUPFAM" id="SSF161098">
    <property type="entry name" value="MetI-like"/>
    <property type="match status" value="1"/>
</dbReference>
<keyword evidence="4 7" id="KW-0812">Transmembrane</keyword>
<feature type="transmembrane region" description="Helical" evidence="7">
    <location>
        <begin position="7"/>
        <end position="33"/>
    </location>
</feature>
<feature type="transmembrane region" description="Helical" evidence="7">
    <location>
        <begin position="103"/>
        <end position="130"/>
    </location>
</feature>
<comment type="subcellular location">
    <subcellularLocation>
        <location evidence="1 7">Cell membrane</location>
        <topology evidence="1 7">Multi-pass membrane protein</topology>
    </subcellularLocation>
</comment>
<keyword evidence="3" id="KW-1003">Cell membrane</keyword>
<sequence>MRNKELSFWLFITPVILSLSLVVILPVVMGFFFSFTDWNGLTFNQFIGLGHYRRLLEDSQFRQSLEFTFIFAFVSVIVLNIIGLSLALLVTSKLKSRNLLRTVFFMPNLIGGLILGFIWQFIFVRVFAAMGNFTGIEGLLGWLSTPATGFWGLVILTVWQQAGYIMIIYIAYLQGIPKELIESANIDGATPFQKFRYITFPLIAPGFTVSMFLTLSSSFKIYDQNLSLTGGGPYNSTQMVAMNIVDTAFASNQMAYGQSKAVVFFIIVAIFSLSQVYYNKKREVDL</sequence>
<dbReference type="CDD" id="cd06261">
    <property type="entry name" value="TM_PBP2"/>
    <property type="match status" value="1"/>
</dbReference>
<keyword evidence="5 7" id="KW-1133">Transmembrane helix</keyword>
<dbReference type="EMBL" id="FNZU01000003">
    <property type="protein sequence ID" value="SEK51116.1"/>
    <property type="molecule type" value="Genomic_DNA"/>
</dbReference>
<organism evidence="9 10">
    <name type="scientific">Alkalibacterium pelagium</name>
    <dbReference type="NCBI Taxonomy" id="426702"/>
    <lineage>
        <taxon>Bacteria</taxon>
        <taxon>Bacillati</taxon>
        <taxon>Bacillota</taxon>
        <taxon>Bacilli</taxon>
        <taxon>Lactobacillales</taxon>
        <taxon>Carnobacteriaceae</taxon>
        <taxon>Alkalibacterium</taxon>
    </lineage>
</organism>
<dbReference type="Gene3D" id="1.10.3720.10">
    <property type="entry name" value="MetI-like"/>
    <property type="match status" value="1"/>
</dbReference>
<dbReference type="InterPro" id="IPR000515">
    <property type="entry name" value="MetI-like"/>
</dbReference>
<reference evidence="10" key="1">
    <citation type="submission" date="2016-10" db="EMBL/GenBank/DDBJ databases">
        <authorList>
            <person name="Varghese N."/>
            <person name="Submissions S."/>
        </authorList>
    </citation>
    <scope>NUCLEOTIDE SEQUENCE [LARGE SCALE GENOMIC DNA]</scope>
    <source>
        <strain evidence="10">DSM 19183</strain>
    </source>
</reference>
<dbReference type="Proteomes" id="UP000199081">
    <property type="component" value="Unassembled WGS sequence"/>
</dbReference>
<evidence type="ECO:0000259" key="8">
    <source>
        <dbReference type="PROSITE" id="PS50928"/>
    </source>
</evidence>
<gene>
    <name evidence="9" type="ORF">SAMN04488099_103115</name>
</gene>
<dbReference type="InterPro" id="IPR035906">
    <property type="entry name" value="MetI-like_sf"/>
</dbReference>
<evidence type="ECO:0000256" key="6">
    <source>
        <dbReference type="ARBA" id="ARBA00023136"/>
    </source>
</evidence>
<evidence type="ECO:0000256" key="3">
    <source>
        <dbReference type="ARBA" id="ARBA00022475"/>
    </source>
</evidence>
<dbReference type="InterPro" id="IPR051393">
    <property type="entry name" value="ABC_transporter_permease"/>
</dbReference>
<dbReference type="GO" id="GO:0055085">
    <property type="term" value="P:transmembrane transport"/>
    <property type="evidence" value="ECO:0007669"/>
    <property type="project" value="InterPro"/>
</dbReference>
<feature type="transmembrane region" description="Helical" evidence="7">
    <location>
        <begin position="195"/>
        <end position="215"/>
    </location>
</feature>
<dbReference type="AlphaFoldDB" id="A0A1H7HL24"/>
<dbReference type="GO" id="GO:0005886">
    <property type="term" value="C:plasma membrane"/>
    <property type="evidence" value="ECO:0007669"/>
    <property type="project" value="UniProtKB-SubCell"/>
</dbReference>
<keyword evidence="6 7" id="KW-0472">Membrane</keyword>
<evidence type="ECO:0000313" key="10">
    <source>
        <dbReference type="Proteomes" id="UP000199081"/>
    </source>
</evidence>
<evidence type="ECO:0000256" key="4">
    <source>
        <dbReference type="ARBA" id="ARBA00022692"/>
    </source>
</evidence>
<feature type="domain" description="ABC transmembrane type-1" evidence="8">
    <location>
        <begin position="65"/>
        <end position="277"/>
    </location>
</feature>
<dbReference type="PANTHER" id="PTHR30193:SF41">
    <property type="entry name" value="DIACETYLCHITOBIOSE UPTAKE SYSTEM PERMEASE PROTEIN NGCF"/>
    <property type="match status" value="1"/>
</dbReference>
<evidence type="ECO:0000256" key="5">
    <source>
        <dbReference type="ARBA" id="ARBA00022989"/>
    </source>
</evidence>
<name>A0A1H7HL24_9LACT</name>
<dbReference type="PROSITE" id="PS50928">
    <property type="entry name" value="ABC_TM1"/>
    <property type="match status" value="1"/>
</dbReference>
<evidence type="ECO:0000256" key="2">
    <source>
        <dbReference type="ARBA" id="ARBA00022448"/>
    </source>
</evidence>
<evidence type="ECO:0000256" key="1">
    <source>
        <dbReference type="ARBA" id="ARBA00004651"/>
    </source>
</evidence>
<evidence type="ECO:0000256" key="7">
    <source>
        <dbReference type="RuleBase" id="RU363032"/>
    </source>
</evidence>
<feature type="transmembrane region" description="Helical" evidence="7">
    <location>
        <begin position="261"/>
        <end position="278"/>
    </location>
</feature>
<dbReference type="PANTHER" id="PTHR30193">
    <property type="entry name" value="ABC TRANSPORTER PERMEASE PROTEIN"/>
    <property type="match status" value="1"/>
</dbReference>
<dbReference type="OrthoDB" id="2168559at2"/>
<feature type="transmembrane region" description="Helical" evidence="7">
    <location>
        <begin position="150"/>
        <end position="174"/>
    </location>
</feature>
<accession>A0A1H7HL24</accession>